<reference evidence="2 3" key="1">
    <citation type="submission" date="2018-11" db="EMBL/GenBank/DDBJ databases">
        <title>Genomic Encyclopedia of Type Strains, Phase IV (KMG-IV): sequencing the most valuable type-strain genomes for metagenomic binning, comparative biology and taxonomic classification.</title>
        <authorList>
            <person name="Goeker M."/>
        </authorList>
    </citation>
    <scope>NUCLEOTIDE SEQUENCE [LARGE SCALE GENOMIC DNA]</scope>
    <source>
        <strain evidence="2 3">DSM 5900</strain>
    </source>
</reference>
<sequence length="139" mass="15369">MKVRSWLIAAASLACMGAPAAAFGYNEHAEFNIGNFTTGAIDFDVHGEVRRTVYPNKHDVHSSYHSGDNGRGYHVWLYQGAKWCRRSVLIQNLGAVAGVIQMRCVDNGNEAHGIFCSLGEILEYPSERKCMFPIHASQP</sequence>
<accession>A0A3N1M9K7</accession>
<feature type="chain" id="PRO_5018322627" evidence="1">
    <location>
        <begin position="21"/>
        <end position="139"/>
    </location>
</feature>
<evidence type="ECO:0000313" key="2">
    <source>
        <dbReference type="EMBL" id="ROP99724.1"/>
    </source>
</evidence>
<organism evidence="2 3">
    <name type="scientific">Stella humosa</name>
    <dbReference type="NCBI Taxonomy" id="94"/>
    <lineage>
        <taxon>Bacteria</taxon>
        <taxon>Pseudomonadati</taxon>
        <taxon>Pseudomonadota</taxon>
        <taxon>Alphaproteobacteria</taxon>
        <taxon>Rhodospirillales</taxon>
        <taxon>Stellaceae</taxon>
        <taxon>Stella</taxon>
    </lineage>
</organism>
<dbReference type="Proteomes" id="UP000278222">
    <property type="component" value="Unassembled WGS sequence"/>
</dbReference>
<keyword evidence="3" id="KW-1185">Reference proteome</keyword>
<evidence type="ECO:0000256" key="1">
    <source>
        <dbReference type="SAM" id="SignalP"/>
    </source>
</evidence>
<dbReference type="PROSITE" id="PS51257">
    <property type="entry name" value="PROKAR_LIPOPROTEIN"/>
    <property type="match status" value="1"/>
</dbReference>
<gene>
    <name evidence="2" type="ORF">EDC65_1510</name>
</gene>
<dbReference type="AlphaFoldDB" id="A0A3N1M9K7"/>
<feature type="signal peptide" evidence="1">
    <location>
        <begin position="1"/>
        <end position="20"/>
    </location>
</feature>
<dbReference type="RefSeq" id="WP_123689083.1">
    <property type="nucleotide sequence ID" value="NZ_AP019700.1"/>
</dbReference>
<keyword evidence="1" id="KW-0732">Signal</keyword>
<comment type="caution">
    <text evidence="2">The sequence shown here is derived from an EMBL/GenBank/DDBJ whole genome shotgun (WGS) entry which is preliminary data.</text>
</comment>
<evidence type="ECO:0000313" key="3">
    <source>
        <dbReference type="Proteomes" id="UP000278222"/>
    </source>
</evidence>
<proteinExistence type="predicted"/>
<name>A0A3N1M9K7_9PROT</name>
<protein>
    <submittedName>
        <fullName evidence="2">Uncharacterized protein</fullName>
    </submittedName>
</protein>
<dbReference type="EMBL" id="RJKX01000013">
    <property type="protein sequence ID" value="ROP99724.1"/>
    <property type="molecule type" value="Genomic_DNA"/>
</dbReference>